<dbReference type="SMART" id="SM01057">
    <property type="entry name" value="Carb_anhydrase"/>
    <property type="match status" value="1"/>
</dbReference>
<dbReference type="VEuPathDB" id="VectorBase:LDEU003350"/>
<proteinExistence type="inferred from homology"/>
<organism evidence="10 11">
    <name type="scientific">Leptotrombidium deliense</name>
    <dbReference type="NCBI Taxonomy" id="299467"/>
    <lineage>
        <taxon>Eukaryota</taxon>
        <taxon>Metazoa</taxon>
        <taxon>Ecdysozoa</taxon>
        <taxon>Arthropoda</taxon>
        <taxon>Chelicerata</taxon>
        <taxon>Arachnida</taxon>
        <taxon>Acari</taxon>
        <taxon>Acariformes</taxon>
        <taxon>Trombidiformes</taxon>
        <taxon>Prostigmata</taxon>
        <taxon>Anystina</taxon>
        <taxon>Parasitengona</taxon>
        <taxon>Trombiculoidea</taxon>
        <taxon>Trombiculidae</taxon>
        <taxon>Leptotrombidium</taxon>
    </lineage>
</organism>
<dbReference type="InterPro" id="IPR001148">
    <property type="entry name" value="CA_dom"/>
</dbReference>
<dbReference type="Gene3D" id="3.10.200.10">
    <property type="entry name" value="Alpha carbonic anhydrase"/>
    <property type="match status" value="1"/>
</dbReference>
<evidence type="ECO:0000313" key="10">
    <source>
        <dbReference type="EMBL" id="RWS28690.1"/>
    </source>
</evidence>
<keyword evidence="5 8" id="KW-0862">Zinc</keyword>
<keyword evidence="6 8" id="KW-0456">Lyase</keyword>
<dbReference type="GO" id="GO:0004089">
    <property type="term" value="F:carbonate dehydratase activity"/>
    <property type="evidence" value="ECO:0007669"/>
    <property type="project" value="UniProtKB-UniRule"/>
</dbReference>
<dbReference type="PANTHER" id="PTHR18952:SF141">
    <property type="entry name" value="CARBONIC ANHYDRASE"/>
    <property type="match status" value="1"/>
</dbReference>
<dbReference type="OrthoDB" id="429145at2759"/>
<keyword evidence="4 8" id="KW-0479">Metal-binding</keyword>
<feature type="domain" description="Alpha-carbonic anhydrase" evidence="9">
    <location>
        <begin position="1"/>
        <end position="265"/>
    </location>
</feature>
<dbReference type="CDD" id="cd00326">
    <property type="entry name" value="alpha_CA"/>
    <property type="match status" value="1"/>
</dbReference>
<name>A0A443SMD5_9ACAR</name>
<evidence type="ECO:0000259" key="9">
    <source>
        <dbReference type="PROSITE" id="PS51144"/>
    </source>
</evidence>
<evidence type="ECO:0000256" key="1">
    <source>
        <dbReference type="ARBA" id="ARBA00001947"/>
    </source>
</evidence>
<comment type="similarity">
    <text evidence="2 8">Belongs to the alpha-carbonic anhydrase family.</text>
</comment>
<comment type="function">
    <text evidence="8">Reversible hydration of carbon dioxide.</text>
</comment>
<dbReference type="EC" id="4.2.1.1" evidence="3 8"/>
<accession>A0A443SMD5</accession>
<protein>
    <recommendedName>
        <fullName evidence="3 8">Carbonic anhydrase</fullName>
        <ecNumber evidence="3 8">4.2.1.1</ecNumber>
    </recommendedName>
</protein>
<comment type="caution">
    <text evidence="10">The sequence shown here is derived from an EMBL/GenBank/DDBJ whole genome shotgun (WGS) entry which is preliminary data.</text>
</comment>
<dbReference type="GO" id="GO:0005737">
    <property type="term" value="C:cytoplasm"/>
    <property type="evidence" value="ECO:0007669"/>
    <property type="project" value="TreeGrafter"/>
</dbReference>
<sequence length="267" mass="30036">MGICMETAGPITWANKYPIATAGKRQSPIDIATAACSSSVESKCNKPLELKYPLDMNNLPMINIGNGWRVDIPDEFANETILKGGPLKHNYKLAQFHCHWGKDCNVGSEHTVDGKYYAAELHFVHWNCDLFSNFKEALKEANGLAVLGVFLESANVQHNELDKITSKLKDIPFKGQQTEIPQICVENFLPESKSFWTYDGSLTTPPLYESVTWIVFKQPIHVHENQVGDFREMFHTTKDCDLPLKVIENYRPVQALCGRSVAFVESA</sequence>
<dbReference type="Pfam" id="PF00194">
    <property type="entry name" value="Carb_anhydrase"/>
    <property type="match status" value="1"/>
</dbReference>
<evidence type="ECO:0000256" key="4">
    <source>
        <dbReference type="ARBA" id="ARBA00022723"/>
    </source>
</evidence>
<evidence type="ECO:0000256" key="5">
    <source>
        <dbReference type="ARBA" id="ARBA00022833"/>
    </source>
</evidence>
<dbReference type="AlphaFoldDB" id="A0A443SMD5"/>
<dbReference type="Proteomes" id="UP000288716">
    <property type="component" value="Unassembled WGS sequence"/>
</dbReference>
<dbReference type="STRING" id="299467.A0A443SMD5"/>
<gene>
    <name evidence="10" type="ORF">B4U80_09373</name>
</gene>
<evidence type="ECO:0000256" key="6">
    <source>
        <dbReference type="ARBA" id="ARBA00023239"/>
    </source>
</evidence>
<dbReference type="InterPro" id="IPR018338">
    <property type="entry name" value="Carbonic_anhydrase_a-class_CS"/>
</dbReference>
<keyword evidence="11" id="KW-1185">Reference proteome</keyword>
<dbReference type="SUPFAM" id="SSF51069">
    <property type="entry name" value="Carbonic anhydrase"/>
    <property type="match status" value="1"/>
</dbReference>
<dbReference type="PANTHER" id="PTHR18952">
    <property type="entry name" value="CARBONIC ANHYDRASE"/>
    <property type="match status" value="1"/>
</dbReference>
<dbReference type="InterPro" id="IPR023561">
    <property type="entry name" value="Carbonic_anhydrase_a-class"/>
</dbReference>
<comment type="cofactor">
    <cofactor evidence="1 8">
        <name>Zn(2+)</name>
        <dbReference type="ChEBI" id="CHEBI:29105"/>
    </cofactor>
</comment>
<reference evidence="10 11" key="1">
    <citation type="journal article" date="2018" name="Gigascience">
        <title>Genomes of trombidid mites reveal novel predicted allergens and laterally-transferred genes associated with secondary metabolism.</title>
        <authorList>
            <person name="Dong X."/>
            <person name="Chaisiri K."/>
            <person name="Xia D."/>
            <person name="Armstrong S.D."/>
            <person name="Fang Y."/>
            <person name="Donnelly M.J."/>
            <person name="Kadowaki T."/>
            <person name="McGarry J.W."/>
            <person name="Darby A.C."/>
            <person name="Makepeace B.L."/>
        </authorList>
    </citation>
    <scope>NUCLEOTIDE SEQUENCE [LARGE SCALE GENOMIC DNA]</scope>
    <source>
        <strain evidence="10">UoL-UT</strain>
    </source>
</reference>
<dbReference type="EMBL" id="NCKV01001263">
    <property type="protein sequence ID" value="RWS28690.1"/>
    <property type="molecule type" value="Genomic_DNA"/>
</dbReference>
<dbReference type="GO" id="GO:0008270">
    <property type="term" value="F:zinc ion binding"/>
    <property type="evidence" value="ECO:0007669"/>
    <property type="project" value="UniProtKB-UniRule"/>
</dbReference>
<dbReference type="InterPro" id="IPR036398">
    <property type="entry name" value="CA_dom_sf"/>
</dbReference>
<evidence type="ECO:0000256" key="8">
    <source>
        <dbReference type="RuleBase" id="RU367011"/>
    </source>
</evidence>
<evidence type="ECO:0000313" key="11">
    <source>
        <dbReference type="Proteomes" id="UP000288716"/>
    </source>
</evidence>
<evidence type="ECO:0000256" key="7">
    <source>
        <dbReference type="ARBA" id="ARBA00048348"/>
    </source>
</evidence>
<evidence type="ECO:0000256" key="3">
    <source>
        <dbReference type="ARBA" id="ARBA00012925"/>
    </source>
</evidence>
<evidence type="ECO:0000256" key="2">
    <source>
        <dbReference type="ARBA" id="ARBA00010718"/>
    </source>
</evidence>
<comment type="catalytic activity">
    <reaction evidence="7 8">
        <text>hydrogencarbonate + H(+) = CO2 + H2O</text>
        <dbReference type="Rhea" id="RHEA:10748"/>
        <dbReference type="ChEBI" id="CHEBI:15377"/>
        <dbReference type="ChEBI" id="CHEBI:15378"/>
        <dbReference type="ChEBI" id="CHEBI:16526"/>
        <dbReference type="ChEBI" id="CHEBI:17544"/>
        <dbReference type="EC" id="4.2.1.1"/>
    </reaction>
</comment>
<dbReference type="PROSITE" id="PS51144">
    <property type="entry name" value="ALPHA_CA_2"/>
    <property type="match status" value="1"/>
</dbReference>
<dbReference type="PROSITE" id="PS00162">
    <property type="entry name" value="ALPHA_CA_1"/>
    <property type="match status" value="1"/>
</dbReference>